<organism evidence="2 3">
    <name type="scientific">Thermodesulfatator autotrophicus</name>
    <dbReference type="NCBI Taxonomy" id="1795632"/>
    <lineage>
        <taxon>Bacteria</taxon>
        <taxon>Pseudomonadati</taxon>
        <taxon>Thermodesulfobacteriota</taxon>
        <taxon>Thermodesulfobacteria</taxon>
        <taxon>Thermodesulfobacteriales</taxon>
        <taxon>Thermodesulfatatoraceae</taxon>
        <taxon>Thermodesulfatator</taxon>
    </lineage>
</organism>
<evidence type="ECO:0000313" key="3">
    <source>
        <dbReference type="Proteomes" id="UP000076964"/>
    </source>
</evidence>
<keyword evidence="3" id="KW-1185">Reference proteome</keyword>
<proteinExistence type="predicted"/>
<dbReference type="STRING" id="1795632.TH606_01340"/>
<evidence type="ECO:0000259" key="1">
    <source>
        <dbReference type="Pfam" id="PF12705"/>
    </source>
</evidence>
<dbReference type="Gene3D" id="3.90.320.10">
    <property type="match status" value="1"/>
</dbReference>
<dbReference type="OrthoDB" id="9786563at2"/>
<feature type="domain" description="PD-(D/E)XK endonuclease-like" evidence="1">
    <location>
        <begin position="10"/>
        <end position="165"/>
    </location>
</feature>
<protein>
    <recommendedName>
        <fullName evidence="1">PD-(D/E)XK endonuclease-like domain-containing protein</fullName>
    </recommendedName>
</protein>
<reference evidence="2 3" key="1">
    <citation type="submission" date="2016-02" db="EMBL/GenBank/DDBJ databases">
        <title>Draft genome sequence of Thermodesulfatator sp. S606.</title>
        <authorList>
            <person name="Lai Q."/>
            <person name="Cao J."/>
            <person name="Dupont S."/>
            <person name="Shao Z."/>
            <person name="Jebbar M."/>
            <person name="Alain K."/>
        </authorList>
    </citation>
    <scope>NUCLEOTIDE SEQUENCE [LARGE SCALE GENOMIC DNA]</scope>
    <source>
        <strain evidence="2 3">S606</strain>
    </source>
</reference>
<dbReference type="Pfam" id="PF12705">
    <property type="entry name" value="PDDEXK_1"/>
    <property type="match status" value="1"/>
</dbReference>
<comment type="caution">
    <text evidence="2">The sequence shown here is derived from an EMBL/GenBank/DDBJ whole genome shotgun (WGS) entry which is preliminary data.</text>
</comment>
<dbReference type="InterPro" id="IPR038726">
    <property type="entry name" value="PDDEXK_AddAB-type"/>
</dbReference>
<dbReference type="Proteomes" id="UP000076964">
    <property type="component" value="Unassembled WGS sequence"/>
</dbReference>
<name>A0A177EAF3_9BACT</name>
<dbReference type="AlphaFoldDB" id="A0A177EAF3"/>
<sequence length="183" mass="21847">MRLNLRVRRYDLELLGERSREISYGKIAHQALYFLPPLPRDYQRKELSQAVKLALKRALALFDPRFREDFWETEKRLSKILTKALLLKEVRSYFEEGVEVFKEIEVHDQKGKLHRIDRLVITSHGPVVIEYKLGGRRRSHEKQVSLYQEILRSIFGKRPKGFLFYLEEPAFLDIDHLKQRALL</sequence>
<dbReference type="InterPro" id="IPR011604">
    <property type="entry name" value="PDDEXK-like_dom_sf"/>
</dbReference>
<evidence type="ECO:0000313" key="2">
    <source>
        <dbReference type="EMBL" id="OAG28501.1"/>
    </source>
</evidence>
<dbReference type="RefSeq" id="WP_068540835.1">
    <property type="nucleotide sequence ID" value="NZ_LSFI01000004.1"/>
</dbReference>
<accession>A0A177EAF3</accession>
<gene>
    <name evidence="2" type="ORF">TH606_01340</name>
</gene>
<dbReference type="EMBL" id="LSFI01000004">
    <property type="protein sequence ID" value="OAG28501.1"/>
    <property type="molecule type" value="Genomic_DNA"/>
</dbReference>